<dbReference type="RefSeq" id="WP_052062129.1">
    <property type="nucleotide sequence ID" value="NZ_CP028160.1"/>
</dbReference>
<feature type="transmembrane region" description="Helical" evidence="1">
    <location>
        <begin position="281"/>
        <end position="308"/>
    </location>
</feature>
<dbReference type="GeneID" id="89632360"/>
<feature type="transmembrane region" description="Helical" evidence="1">
    <location>
        <begin position="21"/>
        <end position="43"/>
    </location>
</feature>
<dbReference type="Proteomes" id="UP000053719">
    <property type="component" value="Unassembled WGS sequence"/>
</dbReference>
<dbReference type="AlphaFoldDB" id="A0A0V8E3Z4"/>
<evidence type="ECO:0000313" key="2">
    <source>
        <dbReference type="EMBL" id="AWN64835.1"/>
    </source>
</evidence>
<reference evidence="3" key="2">
    <citation type="journal article" date="2017" name="Genome Announc.">
        <title>Draft Genome Sequences of 24 Lactococcus lactis Strains.</title>
        <authorList>
            <person name="Backus L."/>
            <person name="Wels M."/>
            <person name="Boekhorst J."/>
            <person name="Dijkstra A.R."/>
            <person name="Beerthuyzen M."/>
            <person name="Kelly W.J."/>
            <person name="Siezen R.J."/>
            <person name="van Hijum S.A."/>
            <person name="Bachmann H."/>
        </authorList>
    </citation>
    <scope>NUCLEOTIDE SEQUENCE</scope>
    <source>
        <strain evidence="3">M20</strain>
    </source>
</reference>
<dbReference type="PATRIC" id="fig|1360.114.peg.962"/>
<evidence type="ECO:0000313" key="4">
    <source>
        <dbReference type="Proteomes" id="UP000053719"/>
    </source>
</evidence>
<feature type="transmembrane region" description="Helical" evidence="1">
    <location>
        <begin position="138"/>
        <end position="165"/>
    </location>
</feature>
<feature type="transmembrane region" description="Helical" evidence="1">
    <location>
        <begin position="412"/>
        <end position="429"/>
    </location>
</feature>
<evidence type="ECO:0000313" key="3">
    <source>
        <dbReference type="EMBL" id="KSU20546.1"/>
    </source>
</evidence>
<dbReference type="EMBL" id="CP028160">
    <property type="protein sequence ID" value="AWN64835.1"/>
    <property type="molecule type" value="Genomic_DNA"/>
</dbReference>
<feature type="transmembrane region" description="Helical" evidence="1">
    <location>
        <begin position="341"/>
        <end position="360"/>
    </location>
</feature>
<evidence type="ECO:0000256" key="1">
    <source>
        <dbReference type="SAM" id="Phobius"/>
    </source>
</evidence>
<sequence length="468" mass="53202">MKKRKEKKSVSSSVVGEKSKVHKVYLIISVLLGMILAIGMPFFNEPDGQYHYVVSSNMANLSNDISAYGEPEIGTGIDRQIKAYQQGDYFQTYYLTKIVEMPMSKQPREGLTENPNLKSYNFWGHLIPSIGVWLGHKIYPSIGVMITTARLFSVLINSLLMFFIIKFVKKGKMIFVALSLTPVTLNSFASLSYDSLSFILVAWLMAIIINSLVDQKINWWRWVELGVASISIYFGAKTNFKVLLLFIPVLIIMFIFPRIYSKISLFLSYLWRNKRGISITLLVGIGLLLSILLFLLSLKHGGIFYSIYRFIINYSVNLRDYLSVSSVFYNLLGSPYPNINYTPAWVSMIWYIVLFTTLLSEDKFIKNKFISLTSFIIFLLGVMAVYYVYMTYTPTGAPVGNATILGQMQGLQGRYFTPTLFLLLFITCQEKFKIKINGSKGVLLFVAGTAVLTNLLLLFSTLFGVYYL</sequence>
<reference evidence="4" key="1">
    <citation type="submission" date="2015-10" db="EMBL/GenBank/DDBJ databases">
        <title>Draft Genome Sequences of 11 Lactococcus lactis subspecies cremoris strains.</title>
        <authorList>
            <person name="Wels M."/>
            <person name="Backus L."/>
            <person name="Boekhorst J."/>
            <person name="Dijkstra A."/>
            <person name="Beerthuizen M."/>
            <person name="Kelly W."/>
            <person name="Siezen R."/>
            <person name="Bachmann H."/>
            <person name="Van Hijum S."/>
        </authorList>
    </citation>
    <scope>NUCLEOTIDE SEQUENCE [LARGE SCALE GENOMIC DNA]</scope>
    <source>
        <strain evidence="4">M20</strain>
    </source>
</reference>
<reference evidence="2 5" key="3">
    <citation type="submission" date="2018-03" db="EMBL/GenBank/DDBJ databases">
        <title>Genome sequence of Lactococcus lactis strain 14B4 from almond drupe.</title>
        <authorList>
            <person name="Tran T.D."/>
            <person name="McGarvey J.A."/>
            <person name="Huynh S."/>
            <person name="Parker C.T."/>
        </authorList>
    </citation>
    <scope>NUCLEOTIDE SEQUENCE [LARGE SCALE GENOMIC DNA]</scope>
    <source>
        <strain evidence="2 5">14B4</strain>
    </source>
</reference>
<dbReference type="Proteomes" id="UP000245919">
    <property type="component" value="Chromosome"/>
</dbReference>
<dbReference type="Pfam" id="PF09913">
    <property type="entry name" value="DUF2142"/>
    <property type="match status" value="1"/>
</dbReference>
<gene>
    <name evidence="2" type="ORF">LL14B4_00955</name>
    <name evidence="3" type="ORF">M20_1404</name>
</gene>
<feature type="transmembrane region" description="Helical" evidence="1">
    <location>
        <begin position="172"/>
        <end position="189"/>
    </location>
</feature>
<feature type="transmembrane region" description="Helical" evidence="1">
    <location>
        <begin position="242"/>
        <end position="260"/>
    </location>
</feature>
<keyword evidence="1" id="KW-0472">Membrane</keyword>
<feature type="transmembrane region" description="Helical" evidence="1">
    <location>
        <begin position="372"/>
        <end position="392"/>
    </location>
</feature>
<name>A0A0V8E3Z4_LACLL</name>
<dbReference type="EMBL" id="LKLU01000084">
    <property type="protein sequence ID" value="KSU20546.1"/>
    <property type="molecule type" value="Genomic_DNA"/>
</dbReference>
<protein>
    <submittedName>
        <fullName evidence="2">DUF2142 domain-containing protein</fullName>
    </submittedName>
    <submittedName>
        <fullName evidence="3">Putative membrane protein</fullName>
    </submittedName>
</protein>
<organism evidence="3 4">
    <name type="scientific">Lactococcus lactis subsp. lactis</name>
    <name type="common">Streptococcus lactis</name>
    <dbReference type="NCBI Taxonomy" id="1360"/>
    <lineage>
        <taxon>Bacteria</taxon>
        <taxon>Bacillati</taxon>
        <taxon>Bacillota</taxon>
        <taxon>Bacilli</taxon>
        <taxon>Lactobacillales</taxon>
        <taxon>Streptococcaceae</taxon>
        <taxon>Lactococcus</taxon>
    </lineage>
</organism>
<feature type="transmembrane region" description="Helical" evidence="1">
    <location>
        <begin position="441"/>
        <end position="467"/>
    </location>
</feature>
<feature type="transmembrane region" description="Helical" evidence="1">
    <location>
        <begin position="195"/>
        <end position="212"/>
    </location>
</feature>
<keyword evidence="1" id="KW-1133">Transmembrane helix</keyword>
<proteinExistence type="predicted"/>
<evidence type="ECO:0000313" key="5">
    <source>
        <dbReference type="Proteomes" id="UP000245919"/>
    </source>
</evidence>
<accession>A0A0V8E3Z4</accession>
<dbReference type="InterPro" id="IPR018674">
    <property type="entry name" value="DUF2142_membrane"/>
</dbReference>
<keyword evidence="1" id="KW-0812">Transmembrane</keyword>